<keyword evidence="1" id="KW-0677">Repeat</keyword>
<dbReference type="Pfam" id="PF25023">
    <property type="entry name" value="TEN_YD-shell"/>
    <property type="match status" value="1"/>
</dbReference>
<keyword evidence="4" id="KW-1185">Reference proteome</keyword>
<dbReference type="EMBL" id="UYRT01008845">
    <property type="protein sequence ID" value="VDK46052.1"/>
    <property type="molecule type" value="Genomic_DNA"/>
</dbReference>
<dbReference type="Proteomes" id="UP000271098">
    <property type="component" value="Unassembled WGS sequence"/>
</dbReference>
<evidence type="ECO:0000313" key="3">
    <source>
        <dbReference type="EMBL" id="VDK46052.1"/>
    </source>
</evidence>
<name>A0A3P6Q8H1_9BILA</name>
<accession>A0A3P6Q8H1</accession>
<proteinExistence type="predicted"/>
<feature type="domain" description="Teneurin-like YD-shell" evidence="2">
    <location>
        <begin position="4"/>
        <end position="61"/>
    </location>
</feature>
<sequence length="62" mass="7241">MEIYYNSVGEEILRKLLVNELKVAEMSVSRHALGWIESLDWIVFGEKRASERRTFNIDGQVN</sequence>
<organism evidence="3 4">
    <name type="scientific">Gongylonema pulchrum</name>
    <dbReference type="NCBI Taxonomy" id="637853"/>
    <lineage>
        <taxon>Eukaryota</taxon>
        <taxon>Metazoa</taxon>
        <taxon>Ecdysozoa</taxon>
        <taxon>Nematoda</taxon>
        <taxon>Chromadorea</taxon>
        <taxon>Rhabditida</taxon>
        <taxon>Spirurina</taxon>
        <taxon>Spiruromorpha</taxon>
        <taxon>Spiruroidea</taxon>
        <taxon>Gongylonematidae</taxon>
        <taxon>Gongylonema</taxon>
    </lineage>
</organism>
<evidence type="ECO:0000313" key="4">
    <source>
        <dbReference type="Proteomes" id="UP000271098"/>
    </source>
</evidence>
<dbReference type="AlphaFoldDB" id="A0A3P6Q8H1"/>
<evidence type="ECO:0000256" key="1">
    <source>
        <dbReference type="ARBA" id="ARBA00022737"/>
    </source>
</evidence>
<gene>
    <name evidence="3" type="ORF">GPUH_LOCUS4590</name>
</gene>
<reference evidence="3 4" key="1">
    <citation type="submission" date="2018-11" db="EMBL/GenBank/DDBJ databases">
        <authorList>
            <consortium name="Pathogen Informatics"/>
        </authorList>
    </citation>
    <scope>NUCLEOTIDE SEQUENCE [LARGE SCALE GENOMIC DNA]</scope>
</reference>
<dbReference type="InterPro" id="IPR056823">
    <property type="entry name" value="TEN-like_YD-shell"/>
</dbReference>
<evidence type="ECO:0000259" key="2">
    <source>
        <dbReference type="Pfam" id="PF25023"/>
    </source>
</evidence>
<protein>
    <recommendedName>
        <fullName evidence="2">Teneurin-like YD-shell domain-containing protein</fullName>
    </recommendedName>
</protein>
<dbReference type="OrthoDB" id="442731at2759"/>